<evidence type="ECO:0000259" key="1">
    <source>
        <dbReference type="Pfam" id="PF01575"/>
    </source>
</evidence>
<dbReference type="PANTHER" id="PTHR43841:SF3">
    <property type="entry name" value="(3R)-HYDROXYACYL-ACP DEHYDRATASE SUBUNIT HADB"/>
    <property type="match status" value="1"/>
</dbReference>
<dbReference type="PRINTS" id="PR01483">
    <property type="entry name" value="FASYNTHASE"/>
</dbReference>
<name>A0ABU9LK14_9BACL</name>
<dbReference type="InterPro" id="IPR003965">
    <property type="entry name" value="Fatty_acid_synthase"/>
</dbReference>
<sequence length="140" mass="15392">MLVLEQLQVEQTIEPITNKPITNDQLVAYAQASGDLNPIHTDEQVAKSVGLPTNIAHGMFVMGQLGQYVNQLAGKEARVEEFRMRFGAMTFPQEQVTCSAIVEKIEGKRVRLNVYASKGPQEVVGNGTAILVFEGVHTHE</sequence>
<reference evidence="2 3" key="1">
    <citation type="submission" date="2024-04" db="EMBL/GenBank/DDBJ databases">
        <authorList>
            <person name="Wu Y.S."/>
            <person name="Zhang L."/>
        </authorList>
    </citation>
    <scope>NUCLEOTIDE SEQUENCE [LARGE SCALE GENOMIC DNA]</scope>
    <source>
        <strain evidence="2 3">KG-01</strain>
    </source>
</reference>
<dbReference type="InterPro" id="IPR029069">
    <property type="entry name" value="HotDog_dom_sf"/>
</dbReference>
<gene>
    <name evidence="2" type="ORF">AAF454_06675</name>
</gene>
<dbReference type="RefSeq" id="WP_087680617.1">
    <property type="nucleotide sequence ID" value="NZ_CP147847.1"/>
</dbReference>
<protein>
    <submittedName>
        <fullName evidence="2">MaoC/PaaZ C-terminal domain-containing protein</fullName>
    </submittedName>
</protein>
<organism evidence="2 3">
    <name type="scientific">Kurthia gibsonii</name>
    <dbReference type="NCBI Taxonomy" id="33946"/>
    <lineage>
        <taxon>Bacteria</taxon>
        <taxon>Bacillati</taxon>
        <taxon>Bacillota</taxon>
        <taxon>Bacilli</taxon>
        <taxon>Bacillales</taxon>
        <taxon>Caryophanaceae</taxon>
        <taxon>Kurthia</taxon>
    </lineage>
</organism>
<dbReference type="Proteomes" id="UP001398420">
    <property type="component" value="Unassembled WGS sequence"/>
</dbReference>
<feature type="domain" description="MaoC-like" evidence="1">
    <location>
        <begin position="9"/>
        <end position="110"/>
    </location>
</feature>
<evidence type="ECO:0000313" key="2">
    <source>
        <dbReference type="EMBL" id="MEL5988099.1"/>
    </source>
</evidence>
<comment type="caution">
    <text evidence="2">The sequence shown here is derived from an EMBL/GenBank/DDBJ whole genome shotgun (WGS) entry which is preliminary data.</text>
</comment>
<accession>A0ABU9LK14</accession>
<evidence type="ECO:0000313" key="3">
    <source>
        <dbReference type="Proteomes" id="UP001398420"/>
    </source>
</evidence>
<dbReference type="Gene3D" id="3.10.129.10">
    <property type="entry name" value="Hotdog Thioesterase"/>
    <property type="match status" value="1"/>
</dbReference>
<dbReference type="InterPro" id="IPR002539">
    <property type="entry name" value="MaoC-like_dom"/>
</dbReference>
<dbReference type="EMBL" id="JBCEWA010000004">
    <property type="protein sequence ID" value="MEL5988099.1"/>
    <property type="molecule type" value="Genomic_DNA"/>
</dbReference>
<keyword evidence="3" id="KW-1185">Reference proteome</keyword>
<dbReference type="Pfam" id="PF01575">
    <property type="entry name" value="MaoC_dehydratas"/>
    <property type="match status" value="1"/>
</dbReference>
<dbReference type="PANTHER" id="PTHR43841">
    <property type="entry name" value="3-HYDROXYACYL-THIOESTER DEHYDRATASE HTDX-RELATED"/>
    <property type="match status" value="1"/>
</dbReference>
<dbReference type="SUPFAM" id="SSF54637">
    <property type="entry name" value="Thioesterase/thiol ester dehydrase-isomerase"/>
    <property type="match status" value="1"/>
</dbReference>
<proteinExistence type="predicted"/>